<dbReference type="OrthoDB" id="9804559at2"/>
<dbReference type="InterPro" id="IPR020013">
    <property type="entry name" value="Flagellar_FlgE/F/G"/>
</dbReference>
<keyword evidence="9" id="KW-1185">Reference proteome</keyword>
<accession>A0A1P8KPC4</accession>
<sequence length="486" mass="51570">MIGGLWNGLSGLSSFEKALNVESNNITNVNTVAYKSDDIKFEDLMYQQGYGKGSSVQTVDKNVTQGSLNLTGNNYDIGIDGKGYFIVANRTDGDISYTRAGNFQMASDGLLQTANGEKVLGLTPQTNTVISSDINEQVFTSDYNNFIASQSVSTDAFTKSINAKATNYLESATSSGISGSGYKSADAKVSDIDALISNYSESLSTYSLSPYATSISSTSQISNVDYSALTSNLVDENDSISIFVNNSKISQQFDTNIETTLNNFSDQISNIKGLTSTIDTTSGILEITSLIPGKSISLADASVNDNYTSITDTQIASTGSGQGLVDSSRTALQAALEAADAKLIDITSTISLIDENALNVNEIQMQLGNLNLVENSFGTTVIEDGNIYLKDGNNSFLVGKLETAAFSNEQGLIAQGDNLYKSSEDSGDAIYAGNMNELVSSSLELSNASVSTSLTSLLVYQRAYEANSKSITTSDEMLSTAMDLVK</sequence>
<dbReference type="PANTHER" id="PTHR30435:SF19">
    <property type="entry name" value="FLAGELLAR BASAL-BODY ROD PROTEIN FLGG"/>
    <property type="match status" value="1"/>
</dbReference>
<dbReference type="Proteomes" id="UP000186074">
    <property type="component" value="Chromosome"/>
</dbReference>
<keyword evidence="3 4" id="KW-0975">Bacterial flagellum</keyword>
<dbReference type="NCBIfam" id="TIGR03506">
    <property type="entry name" value="FlgEFG_subfam"/>
    <property type="match status" value="1"/>
</dbReference>
<dbReference type="KEGG" id="alp:LPB137_11335"/>
<evidence type="ECO:0000256" key="3">
    <source>
        <dbReference type="ARBA" id="ARBA00023143"/>
    </source>
</evidence>
<dbReference type="Pfam" id="PF00460">
    <property type="entry name" value="Flg_bb_rod"/>
    <property type="match status" value="1"/>
</dbReference>
<dbReference type="Pfam" id="PF06429">
    <property type="entry name" value="Flg_bbr_C"/>
    <property type="match status" value="1"/>
</dbReference>
<evidence type="ECO:0000259" key="7">
    <source>
        <dbReference type="Pfam" id="PF22692"/>
    </source>
</evidence>
<dbReference type="PANTHER" id="PTHR30435">
    <property type="entry name" value="FLAGELLAR PROTEIN"/>
    <property type="match status" value="1"/>
</dbReference>
<proteinExistence type="inferred from homology"/>
<dbReference type="InterPro" id="IPR037925">
    <property type="entry name" value="FlgE/F/G-like"/>
</dbReference>
<comment type="subcellular location">
    <subcellularLocation>
        <location evidence="1 4">Bacterial flagellum basal body</location>
    </subcellularLocation>
</comment>
<evidence type="ECO:0000313" key="9">
    <source>
        <dbReference type="Proteomes" id="UP000186074"/>
    </source>
</evidence>
<evidence type="ECO:0000259" key="6">
    <source>
        <dbReference type="Pfam" id="PF06429"/>
    </source>
</evidence>
<dbReference type="SUPFAM" id="SSF117143">
    <property type="entry name" value="Flagellar hook protein flgE"/>
    <property type="match status" value="1"/>
</dbReference>
<dbReference type="RefSeq" id="WP_076088132.1">
    <property type="nucleotide sequence ID" value="NZ_CP019070.1"/>
</dbReference>
<dbReference type="STRING" id="1850254.LPB137_11335"/>
<organism evidence="8 9">
    <name type="scientific">Poseidonibacter parvus</name>
    <dbReference type="NCBI Taxonomy" id="1850254"/>
    <lineage>
        <taxon>Bacteria</taxon>
        <taxon>Pseudomonadati</taxon>
        <taxon>Campylobacterota</taxon>
        <taxon>Epsilonproteobacteria</taxon>
        <taxon>Campylobacterales</taxon>
        <taxon>Arcobacteraceae</taxon>
        <taxon>Poseidonibacter</taxon>
    </lineage>
</organism>
<evidence type="ECO:0000256" key="1">
    <source>
        <dbReference type="ARBA" id="ARBA00004117"/>
    </source>
</evidence>
<feature type="domain" description="Flagellar hook protein FlgE/F/G-like D1" evidence="7">
    <location>
        <begin position="79"/>
        <end position="129"/>
    </location>
</feature>
<gene>
    <name evidence="8" type="ORF">LPB137_11335</name>
</gene>
<dbReference type="InterPro" id="IPR010930">
    <property type="entry name" value="Flg_bb/hook_C_dom"/>
</dbReference>
<feature type="domain" description="Flagellar basal body rod protein N-terminal" evidence="5">
    <location>
        <begin position="7"/>
        <end position="35"/>
    </location>
</feature>
<dbReference type="GO" id="GO:0071978">
    <property type="term" value="P:bacterial-type flagellum-dependent swarming motility"/>
    <property type="evidence" value="ECO:0007669"/>
    <property type="project" value="TreeGrafter"/>
</dbReference>
<evidence type="ECO:0000313" key="8">
    <source>
        <dbReference type="EMBL" id="APW66400.1"/>
    </source>
</evidence>
<evidence type="ECO:0000259" key="5">
    <source>
        <dbReference type="Pfam" id="PF00460"/>
    </source>
</evidence>
<dbReference type="AlphaFoldDB" id="A0A1P8KPC4"/>
<dbReference type="Pfam" id="PF22692">
    <property type="entry name" value="LlgE_F_G_D1"/>
    <property type="match status" value="1"/>
</dbReference>
<dbReference type="EMBL" id="CP019070">
    <property type="protein sequence ID" value="APW66400.1"/>
    <property type="molecule type" value="Genomic_DNA"/>
</dbReference>
<evidence type="ECO:0000256" key="2">
    <source>
        <dbReference type="ARBA" id="ARBA00009677"/>
    </source>
</evidence>
<feature type="domain" description="Flagellar basal-body/hook protein C-terminal" evidence="6">
    <location>
        <begin position="440"/>
        <end position="484"/>
    </location>
</feature>
<name>A0A1P8KPC4_9BACT</name>
<protein>
    <submittedName>
        <fullName evidence="8">Uncharacterized protein</fullName>
    </submittedName>
</protein>
<reference evidence="8 9" key="1">
    <citation type="submission" date="2017-01" db="EMBL/GenBank/DDBJ databases">
        <title>Genome sequencing of Arcobacter sp. LPB0137.</title>
        <authorList>
            <person name="Lee G.-W."/>
            <person name="Yi H."/>
        </authorList>
    </citation>
    <scope>NUCLEOTIDE SEQUENCE [LARGE SCALE GENOMIC DNA]</scope>
    <source>
        <strain evidence="8 9">LPB0137</strain>
    </source>
</reference>
<dbReference type="InterPro" id="IPR001444">
    <property type="entry name" value="Flag_bb_rod_N"/>
</dbReference>
<comment type="similarity">
    <text evidence="2 4">Belongs to the flagella basal body rod proteins family.</text>
</comment>
<dbReference type="InterPro" id="IPR053967">
    <property type="entry name" value="LlgE_F_G-like_D1"/>
</dbReference>
<evidence type="ECO:0000256" key="4">
    <source>
        <dbReference type="RuleBase" id="RU362116"/>
    </source>
</evidence>
<dbReference type="GO" id="GO:0009425">
    <property type="term" value="C:bacterial-type flagellum basal body"/>
    <property type="evidence" value="ECO:0007669"/>
    <property type="project" value="UniProtKB-SubCell"/>
</dbReference>